<dbReference type="PANTHER" id="PTHR34761:SF1">
    <property type="entry name" value="NUCLEOLUS AND NEURAL PROGENITOR PROTEIN"/>
    <property type="match status" value="1"/>
</dbReference>
<comment type="caution">
    <text evidence="2">The sequence shown here is derived from an EMBL/GenBank/DDBJ whole genome shotgun (WGS) entry which is preliminary data.</text>
</comment>
<dbReference type="InterPro" id="IPR027951">
    <property type="entry name" value="Nepro_N"/>
</dbReference>
<dbReference type="GO" id="GO:0005634">
    <property type="term" value="C:nucleus"/>
    <property type="evidence" value="ECO:0007669"/>
    <property type="project" value="TreeGrafter"/>
</dbReference>
<proteinExistence type="predicted"/>
<dbReference type="Proteomes" id="UP001209878">
    <property type="component" value="Unassembled WGS sequence"/>
</dbReference>
<gene>
    <name evidence="2" type="ORF">NP493_246g02020</name>
</gene>
<sequence length="368" mass="41175">MQYILHQSSCAWCVECHVCSRKYSRQSAGAIETWPWSEAFSRECPGVDEELRLPSRQMVEFVQMRLRDAACLMCRTTSYASQAAVLVKQQMVMGLFVPKMVIFEGLLSRIWMYSRAMLSCVQTWYTDLNELKSLSKASQVAWLPKGYQLPESLHEDITRPPTRDSLVLEVMSAVRQVSAVRSCVAGETTLQRYCDPSVMSVEEDIGLPVASAEDIGLPVVSAEDIGLPVVSAEDTGLPMVSAEEDMEVPVVSAEDIGLPVKRHDPATIQPCALSDMSSRRRHWLTKLKSCTDVSEMLAILEDLRKVVPGLDNSEVVNSTRSELVELLEAFNIYGKQYKKKIKVITKTSRKVLSQVVKKTFSKKAAKKN</sequence>
<organism evidence="2 3">
    <name type="scientific">Ridgeia piscesae</name>
    <name type="common">Tubeworm</name>
    <dbReference type="NCBI Taxonomy" id="27915"/>
    <lineage>
        <taxon>Eukaryota</taxon>
        <taxon>Metazoa</taxon>
        <taxon>Spiralia</taxon>
        <taxon>Lophotrochozoa</taxon>
        <taxon>Annelida</taxon>
        <taxon>Polychaeta</taxon>
        <taxon>Sedentaria</taxon>
        <taxon>Canalipalpata</taxon>
        <taxon>Sabellida</taxon>
        <taxon>Siboglinidae</taxon>
        <taxon>Ridgeia</taxon>
    </lineage>
</organism>
<reference evidence="2" key="1">
    <citation type="journal article" date="2023" name="Mol. Biol. Evol.">
        <title>Third-Generation Sequencing Reveals the Adaptive Role of the Epigenome in Three Deep-Sea Polychaetes.</title>
        <authorList>
            <person name="Perez M."/>
            <person name="Aroh O."/>
            <person name="Sun Y."/>
            <person name="Lan Y."/>
            <person name="Juniper S.K."/>
            <person name="Young C.R."/>
            <person name="Angers B."/>
            <person name="Qian P.Y."/>
        </authorList>
    </citation>
    <scope>NUCLEOTIDE SEQUENCE</scope>
    <source>
        <strain evidence="2">R07B-5</strain>
    </source>
</reference>
<keyword evidence="3" id="KW-1185">Reference proteome</keyword>
<dbReference type="EMBL" id="JAODUO010000245">
    <property type="protein sequence ID" value="KAK2185110.1"/>
    <property type="molecule type" value="Genomic_DNA"/>
</dbReference>
<dbReference type="Pfam" id="PF14780">
    <property type="entry name" value="NEPRO_N"/>
    <property type="match status" value="1"/>
</dbReference>
<dbReference type="AlphaFoldDB" id="A0AAD9NZ48"/>
<feature type="domain" description="Nucleolus and neural progenitor protein-like N-terminal" evidence="1">
    <location>
        <begin position="48"/>
        <end position="128"/>
    </location>
</feature>
<evidence type="ECO:0000259" key="1">
    <source>
        <dbReference type="Pfam" id="PF14780"/>
    </source>
</evidence>
<protein>
    <recommendedName>
        <fullName evidence="1">Nucleolus and neural progenitor protein-like N-terminal domain-containing protein</fullName>
    </recommendedName>
</protein>
<name>A0AAD9NZ48_RIDPI</name>
<dbReference type="InterPro" id="IPR052835">
    <property type="entry name" value="Nepro"/>
</dbReference>
<evidence type="ECO:0000313" key="3">
    <source>
        <dbReference type="Proteomes" id="UP001209878"/>
    </source>
</evidence>
<accession>A0AAD9NZ48</accession>
<dbReference type="GO" id="GO:0045747">
    <property type="term" value="P:positive regulation of Notch signaling pathway"/>
    <property type="evidence" value="ECO:0007669"/>
    <property type="project" value="TreeGrafter"/>
</dbReference>
<dbReference type="PANTHER" id="PTHR34761">
    <property type="entry name" value="NUCLEOLUS AND NEURAL PROGENITOR PROTEIN"/>
    <property type="match status" value="1"/>
</dbReference>
<evidence type="ECO:0000313" key="2">
    <source>
        <dbReference type="EMBL" id="KAK2185110.1"/>
    </source>
</evidence>